<dbReference type="STRING" id="161895.CPHO_05525"/>
<dbReference type="KEGG" id="cpho:CPHO_05525"/>
<dbReference type="Gene3D" id="3.40.50.300">
    <property type="entry name" value="P-loop containing nucleotide triphosphate hydrolases"/>
    <property type="match status" value="1"/>
</dbReference>
<dbReference type="InterPro" id="IPR027417">
    <property type="entry name" value="P-loop_NTPase"/>
</dbReference>
<dbReference type="Proteomes" id="UP000185491">
    <property type="component" value="Chromosome"/>
</dbReference>
<evidence type="ECO:0000313" key="1">
    <source>
        <dbReference type="EMBL" id="APT92431.1"/>
    </source>
</evidence>
<protein>
    <recommendedName>
        <fullName evidence="3">ABC transporter domain-containing protein</fullName>
    </recommendedName>
</protein>
<dbReference type="RefSeq" id="WP_075733903.1">
    <property type="nucleotide sequence ID" value="NZ_CP009249.1"/>
</dbReference>
<gene>
    <name evidence="1" type="ORF">CPHO_05525</name>
</gene>
<name>A0A1L7D353_9CORY</name>
<organism evidence="1 2">
    <name type="scientific">Corynebacterium phocae</name>
    <dbReference type="NCBI Taxonomy" id="161895"/>
    <lineage>
        <taxon>Bacteria</taxon>
        <taxon>Bacillati</taxon>
        <taxon>Actinomycetota</taxon>
        <taxon>Actinomycetes</taxon>
        <taxon>Mycobacteriales</taxon>
        <taxon>Corynebacteriaceae</taxon>
        <taxon>Corynebacterium</taxon>
    </lineage>
</organism>
<evidence type="ECO:0000313" key="2">
    <source>
        <dbReference type="Proteomes" id="UP000185491"/>
    </source>
</evidence>
<keyword evidence="2" id="KW-1185">Reference proteome</keyword>
<dbReference type="AlphaFoldDB" id="A0A1L7D353"/>
<dbReference type="SUPFAM" id="SSF52540">
    <property type="entry name" value="P-loop containing nucleoside triphosphate hydrolases"/>
    <property type="match status" value="1"/>
</dbReference>
<evidence type="ECO:0008006" key="3">
    <source>
        <dbReference type="Google" id="ProtNLM"/>
    </source>
</evidence>
<dbReference type="EMBL" id="CP009249">
    <property type="protein sequence ID" value="APT92431.1"/>
    <property type="molecule type" value="Genomic_DNA"/>
</dbReference>
<reference evidence="1 2" key="1">
    <citation type="submission" date="2014-08" db="EMBL/GenBank/DDBJ databases">
        <title>Complete genome sequence of Corynebacterium phocae M408/89/1(T)(=DSM 44612(T)), isolated from the common seal (Phoca vitulina).</title>
        <authorList>
            <person name="Ruckert C."/>
            <person name="Albersmeier A."/>
            <person name="Winkler A."/>
            <person name="Kalinowski J."/>
        </authorList>
    </citation>
    <scope>NUCLEOTIDE SEQUENCE [LARGE SCALE GENOMIC DNA]</scope>
    <source>
        <strain evidence="1 2">M408/89/1</strain>
    </source>
</reference>
<sequence length="233" mass="25591">MNLHAHKEPAPAAPPAQVVLTTRDLVLATGFQIPDFRVITGLNLIHASRETSATVLALTLAGRMKPNSGGVALDERLVTHRELFRDVALAGAAEIDRLERLVPAWTVVREQVAWSRPWYQPTPRNMDCVEDVARAFDAVGLELDDAALRATKVGDLDVSARLKLRTALALIARPDPTLIIVDDIDQLRSNHLRHKFLDALKHLSSQVPVLAISANDAEENNHVDNVIRIAGEK</sequence>
<dbReference type="OrthoDB" id="4927383at2"/>
<accession>A0A1L7D353</accession>
<proteinExistence type="predicted"/>